<feature type="compositionally biased region" description="Basic residues" evidence="1">
    <location>
        <begin position="104"/>
        <end position="113"/>
    </location>
</feature>
<evidence type="ECO:0000313" key="3">
    <source>
        <dbReference type="Proteomes" id="UP001054889"/>
    </source>
</evidence>
<proteinExistence type="predicted"/>
<evidence type="ECO:0000256" key="1">
    <source>
        <dbReference type="SAM" id="MobiDB-lite"/>
    </source>
</evidence>
<gene>
    <name evidence="2" type="primary">gb24216</name>
    <name evidence="2" type="ORF">PR202_gb24216</name>
</gene>
<feature type="region of interest" description="Disordered" evidence="1">
    <location>
        <begin position="70"/>
        <end position="130"/>
    </location>
</feature>
<dbReference type="AlphaFoldDB" id="A0AAV5FI43"/>
<feature type="compositionally biased region" description="Basic and acidic residues" evidence="1">
    <location>
        <begin position="79"/>
        <end position="94"/>
    </location>
</feature>
<feature type="compositionally biased region" description="Basic and acidic residues" evidence="1">
    <location>
        <begin position="23"/>
        <end position="38"/>
    </location>
</feature>
<name>A0AAV5FI43_ELECO</name>
<dbReference type="Proteomes" id="UP001054889">
    <property type="component" value="Unassembled WGS sequence"/>
</dbReference>
<dbReference type="EMBL" id="BQKI01000088">
    <property type="protein sequence ID" value="GJN35439.1"/>
    <property type="molecule type" value="Genomic_DNA"/>
</dbReference>
<accession>A0AAV5FI43</accession>
<reference evidence="2" key="1">
    <citation type="journal article" date="2018" name="DNA Res.">
        <title>Multiple hybrid de novo genome assembly of finger millet, an orphan allotetraploid crop.</title>
        <authorList>
            <person name="Hatakeyama M."/>
            <person name="Aluri S."/>
            <person name="Balachadran M.T."/>
            <person name="Sivarajan S.R."/>
            <person name="Patrignani A."/>
            <person name="Gruter S."/>
            <person name="Poveda L."/>
            <person name="Shimizu-Inatsugi R."/>
            <person name="Baeten J."/>
            <person name="Francoijs K.J."/>
            <person name="Nataraja K.N."/>
            <person name="Reddy Y.A.N."/>
            <person name="Phadnis S."/>
            <person name="Ravikumar R.L."/>
            <person name="Schlapbach R."/>
            <person name="Sreeman S.M."/>
            <person name="Shimizu K.K."/>
        </authorList>
    </citation>
    <scope>NUCLEOTIDE SEQUENCE</scope>
</reference>
<protein>
    <submittedName>
        <fullName evidence="2">Uncharacterized protein</fullName>
    </submittedName>
</protein>
<evidence type="ECO:0000313" key="2">
    <source>
        <dbReference type="EMBL" id="GJN35439.1"/>
    </source>
</evidence>
<reference evidence="2" key="2">
    <citation type="submission" date="2021-12" db="EMBL/GenBank/DDBJ databases">
        <title>Resequencing data analysis of finger millet.</title>
        <authorList>
            <person name="Hatakeyama M."/>
            <person name="Aluri S."/>
            <person name="Balachadran M.T."/>
            <person name="Sivarajan S.R."/>
            <person name="Poveda L."/>
            <person name="Shimizu-Inatsugi R."/>
            <person name="Schlapbach R."/>
            <person name="Sreeman S.M."/>
            <person name="Shimizu K.K."/>
        </authorList>
    </citation>
    <scope>NUCLEOTIDE SEQUENCE</scope>
</reference>
<organism evidence="2 3">
    <name type="scientific">Eleusine coracana subsp. coracana</name>
    <dbReference type="NCBI Taxonomy" id="191504"/>
    <lineage>
        <taxon>Eukaryota</taxon>
        <taxon>Viridiplantae</taxon>
        <taxon>Streptophyta</taxon>
        <taxon>Embryophyta</taxon>
        <taxon>Tracheophyta</taxon>
        <taxon>Spermatophyta</taxon>
        <taxon>Magnoliopsida</taxon>
        <taxon>Liliopsida</taxon>
        <taxon>Poales</taxon>
        <taxon>Poaceae</taxon>
        <taxon>PACMAD clade</taxon>
        <taxon>Chloridoideae</taxon>
        <taxon>Cynodonteae</taxon>
        <taxon>Eleusininae</taxon>
        <taxon>Eleusine</taxon>
    </lineage>
</organism>
<feature type="region of interest" description="Disordered" evidence="1">
    <location>
        <begin position="23"/>
        <end position="42"/>
    </location>
</feature>
<sequence length="130" mass="13839">MGGVEAEWLGGAGPCTAIFSVHGEKDQRRRGCKSRRDGFPIPQPLPTAVEWVGVTRDGAGRAAEWWGGAVAGGSGERAAGTDRRRSIRPRKEELAPAMSFLVGRGRRSRRRRPGTAEWLGVTGDGTGQAA</sequence>
<keyword evidence="3" id="KW-1185">Reference proteome</keyword>
<comment type="caution">
    <text evidence="2">The sequence shown here is derived from an EMBL/GenBank/DDBJ whole genome shotgun (WGS) entry which is preliminary data.</text>
</comment>